<sequence>LMISGLLGQFRSQLTRSMLSGAHNEEGSASMWKALNYFIVHSGLKVSVLNVFLKSYHRKQRTHFIAYLHICIRSKPFPWRDSNHTLFHNALVNLLPTGYEDE</sequence>
<evidence type="ECO:0000256" key="3">
    <source>
        <dbReference type="ARBA" id="ARBA00022946"/>
    </source>
</evidence>
<dbReference type="InParanoid" id="A0A671E3P0"/>
<dbReference type="FunCoup" id="A0A671E3P0">
    <property type="interactions" value="1991"/>
</dbReference>
<dbReference type="AlphaFoldDB" id="A0A671E3P0"/>
<evidence type="ECO:0000256" key="5">
    <source>
        <dbReference type="ARBA" id="ARBA00023136"/>
    </source>
</evidence>
<evidence type="ECO:0000313" key="7">
    <source>
        <dbReference type="Ensembl" id="ENSRFEP00010007690.1"/>
    </source>
</evidence>
<reference evidence="8" key="3">
    <citation type="submission" date="2018-12" db="EMBL/GenBank/DDBJ databases">
        <title>G10K-VGP greater horseshoe bat female genome, primary haplotype.</title>
        <authorList>
            <person name="Teeling E."/>
            <person name="Myers G."/>
            <person name="Vernes S."/>
            <person name="Pippel M."/>
            <person name="Winkler S."/>
            <person name="Fedrigo O."/>
            <person name="Rhie A."/>
            <person name="Koren S."/>
            <person name="Phillippy A."/>
            <person name="Lewin H."/>
            <person name="Damas J."/>
            <person name="Howe K."/>
            <person name="Mountcastle J."/>
            <person name="Jarvis E.D."/>
        </authorList>
    </citation>
    <scope>NUCLEOTIDE SEQUENCE [LARGE SCALE GENOMIC DNA]</scope>
</reference>
<dbReference type="GO" id="GO:0005743">
    <property type="term" value="C:mitochondrial inner membrane"/>
    <property type="evidence" value="ECO:0007669"/>
    <property type="project" value="UniProtKB-SubCell"/>
</dbReference>
<accession>A0A671E3P0</accession>
<keyword evidence="3" id="KW-0809">Transit peptide</keyword>
<evidence type="ECO:0000256" key="6">
    <source>
        <dbReference type="RuleBase" id="RU004396"/>
    </source>
</evidence>
<dbReference type="GO" id="GO:0030234">
    <property type="term" value="F:enzyme regulator activity"/>
    <property type="evidence" value="ECO:0007669"/>
    <property type="project" value="TreeGrafter"/>
</dbReference>
<reference evidence="7 8" key="2">
    <citation type="journal article" date="2018" name="Annu Rev Anim Biosci">
        <title>Bat Biology, Genomes, and the Bat1K Project: To Generate Chromosome-Level Genomes for All Living Bat Species.</title>
        <authorList>
            <person name="Teeling E.C."/>
            <person name="Vernes S.C."/>
            <person name="Davalos L.M."/>
            <person name="Ray D.A."/>
            <person name="Gilbert M.T.P."/>
            <person name="Myers E."/>
        </authorList>
    </citation>
    <scope>NUCLEOTIDE SEQUENCE</scope>
</reference>
<keyword evidence="2" id="KW-0999">Mitochondrion inner membrane</keyword>
<dbReference type="InterPro" id="IPR036418">
    <property type="entry name" value="Cyt_c_oxidase_su6a_sf"/>
</dbReference>
<dbReference type="GeneTree" id="ENSGT00940000154612"/>
<protein>
    <submittedName>
        <fullName evidence="7">Uncharacterized protein</fullName>
    </submittedName>
</protein>
<organism evidence="7 8">
    <name type="scientific">Rhinolophus ferrumequinum</name>
    <name type="common">Greater horseshoe bat</name>
    <dbReference type="NCBI Taxonomy" id="59479"/>
    <lineage>
        <taxon>Eukaryota</taxon>
        <taxon>Metazoa</taxon>
        <taxon>Chordata</taxon>
        <taxon>Craniata</taxon>
        <taxon>Vertebrata</taxon>
        <taxon>Euteleostomi</taxon>
        <taxon>Mammalia</taxon>
        <taxon>Eutheria</taxon>
        <taxon>Laurasiatheria</taxon>
        <taxon>Chiroptera</taxon>
        <taxon>Yinpterochiroptera</taxon>
        <taxon>Rhinolophoidea</taxon>
        <taxon>Rhinolophidae</taxon>
        <taxon>Rhinolophinae</taxon>
        <taxon>Rhinolophus</taxon>
    </lineage>
</organism>
<dbReference type="InterPro" id="IPR001349">
    <property type="entry name" value="Cyt_c_oxidase_su6a"/>
</dbReference>
<reference evidence="7" key="4">
    <citation type="submission" date="2025-08" db="UniProtKB">
        <authorList>
            <consortium name="Ensembl"/>
        </authorList>
    </citation>
    <scope>IDENTIFICATION</scope>
</reference>
<dbReference type="Proteomes" id="UP000472240">
    <property type="component" value="Chromosome 2"/>
</dbReference>
<reference evidence="7" key="5">
    <citation type="submission" date="2025-09" db="UniProtKB">
        <authorList>
            <consortium name="Ensembl"/>
        </authorList>
    </citation>
    <scope>IDENTIFICATION</scope>
</reference>
<evidence type="ECO:0000256" key="4">
    <source>
        <dbReference type="ARBA" id="ARBA00023128"/>
    </source>
</evidence>
<keyword evidence="4" id="KW-0496">Mitochondrion</keyword>
<comment type="subcellular location">
    <subcellularLocation>
        <location evidence="1">Mitochondrion inner membrane</location>
    </subcellularLocation>
</comment>
<dbReference type="Ensembl" id="ENSRFET00010008454.1">
    <property type="protein sequence ID" value="ENSRFEP00010007690.1"/>
    <property type="gene ID" value="ENSRFEG00010005236.1"/>
</dbReference>
<dbReference type="SUPFAM" id="SSF81411">
    <property type="entry name" value="Mitochondrial cytochrome c oxidase subunit VIa"/>
    <property type="match status" value="1"/>
</dbReference>
<keyword evidence="8" id="KW-1185">Reference proteome</keyword>
<dbReference type="GO" id="GO:0006123">
    <property type="term" value="P:mitochondrial electron transport, cytochrome c to oxygen"/>
    <property type="evidence" value="ECO:0007669"/>
    <property type="project" value="TreeGrafter"/>
</dbReference>
<dbReference type="PANTHER" id="PTHR11504">
    <property type="entry name" value="CYTOCHROME C OXIDASE POLYPEPTIDE VIA"/>
    <property type="match status" value="1"/>
</dbReference>
<dbReference type="PIRSF" id="PIRSF000277">
    <property type="entry name" value="COX6A1"/>
    <property type="match status" value="1"/>
</dbReference>
<gene>
    <name evidence="7" type="primary">LOC117014513</name>
</gene>
<comment type="similarity">
    <text evidence="6">Belongs to the cytochrome c oxidase subunit 6A family.</text>
</comment>
<name>A0A671E3P0_RHIFE</name>
<evidence type="ECO:0000256" key="2">
    <source>
        <dbReference type="ARBA" id="ARBA00022792"/>
    </source>
</evidence>
<evidence type="ECO:0000313" key="8">
    <source>
        <dbReference type="Proteomes" id="UP000472240"/>
    </source>
</evidence>
<evidence type="ECO:0000256" key="1">
    <source>
        <dbReference type="ARBA" id="ARBA00004273"/>
    </source>
</evidence>
<reference evidence="7 8" key="1">
    <citation type="journal article" date="2015" name="Annu Rev Anim Biosci">
        <title>The Genome 10K Project: a way forward.</title>
        <authorList>
            <person name="Koepfli K.P."/>
            <person name="Paten B."/>
            <person name="O'Brien S.J."/>
            <person name="Koepfli K.P."/>
            <person name="Paten B."/>
            <person name="Antunes A."/>
            <person name="Belov K."/>
            <person name="Bustamante C."/>
            <person name="Castoe T.A."/>
            <person name="Clawson H."/>
            <person name="Crawford A.J."/>
            <person name="Diekhans M."/>
            <person name="Distel D."/>
            <person name="Durbin R."/>
            <person name="Earl D."/>
            <person name="Fujita M.K."/>
            <person name="Gamble T."/>
            <person name="Georges A."/>
            <person name="Gemmell N."/>
            <person name="Gilbert M.T."/>
            <person name="Graves J.M."/>
            <person name="Green R.E."/>
            <person name="Hickey G."/>
            <person name="Jarvis E.D."/>
            <person name="Johnson W."/>
            <person name="Komissarov A."/>
            <person name="Korf I."/>
            <person name="Kuhn R."/>
            <person name="Larkin D.M."/>
            <person name="Lewin H."/>
            <person name="Lopez J.V."/>
            <person name="Ma J."/>
            <person name="Marques-Bonet T."/>
            <person name="Miller W."/>
            <person name="Murphy R."/>
            <person name="Pevzner P."/>
            <person name="Shapiro B."/>
            <person name="Steiner C."/>
            <person name="Tamazian G."/>
            <person name="Venkatesh B."/>
            <person name="Wang J."/>
            <person name="Wayne R."/>
            <person name="Wiley E."/>
            <person name="Yang H."/>
            <person name="Zhang G."/>
            <person name="Haussler D."/>
            <person name="Ryder O."/>
            <person name="O'Brien S.J."/>
        </authorList>
    </citation>
    <scope>NUCLEOTIDE SEQUENCE</scope>
</reference>
<dbReference type="PANTHER" id="PTHR11504:SF4">
    <property type="entry name" value="CYTOCHROME C OXIDASE SUBUNIT 6A1, MITOCHONDRIAL"/>
    <property type="match status" value="1"/>
</dbReference>
<proteinExistence type="inferred from homology"/>
<dbReference type="Pfam" id="PF02046">
    <property type="entry name" value="COX6A"/>
    <property type="match status" value="1"/>
</dbReference>
<dbReference type="Gene3D" id="4.10.95.10">
    <property type="entry name" value="Cytochrome c oxidase, subunit VIa"/>
    <property type="match status" value="1"/>
</dbReference>
<keyword evidence="5" id="KW-0472">Membrane</keyword>